<evidence type="ECO:0000313" key="14">
    <source>
        <dbReference type="WBParaSite" id="sdigi.contig176.g5687.t1"/>
    </source>
</evidence>
<comment type="subunit">
    <text evidence="10">Component of the precatalytic spliceosome (spliceosome B complex). Component of the U4/U6-U5 tri-snRNP complex, a building block of the precatalytic spliceosome (spliceosome B complex). The U4/U6-U5 tri-snRNP complex is composed of the U4, U6 and U5 snRNAs and at least PRPF3, PRPF4, PRPF6, PRPF8, PRPF31, SNRNP200, TXNL4A, SNRNP40, SNRPB, SNRPD1, SNRPD2, SNRPD3, SNRPE, SNRPF, SNRPG, DDX23, CD2BP2, PPIH, SNU13, EFTUD2, SART1 and USP39, plus LSM2, LSM3, LSM4, LSM5, LSM6, LSM7 and LSM8. LSM2, LSM3, LSM4, LSM5, LSM6, LSM7 and LSM8 form a heptameric, ring-shaped subcomplex (the LSM2-8 complex) that is part of the U4/U6-U5 tri-snRNP complex and the precatalytic spliceosome. Interacts with TACC1.</text>
</comment>
<dbReference type="GO" id="GO:1990726">
    <property type="term" value="C:Lsm1-7-Pat1 complex"/>
    <property type="evidence" value="ECO:0007669"/>
    <property type="project" value="TreeGrafter"/>
</dbReference>
<evidence type="ECO:0000256" key="9">
    <source>
        <dbReference type="ARBA" id="ARBA00023274"/>
    </source>
</evidence>
<comment type="subcellular location">
    <subcellularLocation>
        <location evidence="1">Nucleus</location>
    </subcellularLocation>
</comment>
<accession>A0A915PI49</accession>
<dbReference type="Pfam" id="PF01423">
    <property type="entry name" value="LSM"/>
    <property type="match status" value="1"/>
</dbReference>
<dbReference type="WBParaSite" id="sdigi.contig176.g5687.t1">
    <property type="protein sequence ID" value="sdigi.contig176.g5687.t1"/>
    <property type="gene ID" value="sdigi.contig176.g5687"/>
</dbReference>
<evidence type="ECO:0000256" key="2">
    <source>
        <dbReference type="ARBA" id="ARBA00006850"/>
    </source>
</evidence>
<dbReference type="InterPro" id="IPR001163">
    <property type="entry name" value="Sm_dom_euk/arc"/>
</dbReference>
<dbReference type="GO" id="GO:0005689">
    <property type="term" value="C:U12-type spliceosomal complex"/>
    <property type="evidence" value="ECO:0007669"/>
    <property type="project" value="TreeGrafter"/>
</dbReference>
<keyword evidence="4" id="KW-0747">Spliceosome</keyword>
<evidence type="ECO:0000259" key="12">
    <source>
        <dbReference type="PROSITE" id="PS52002"/>
    </source>
</evidence>
<keyword evidence="5" id="KW-0694">RNA-binding</keyword>
<feature type="domain" description="Sm" evidence="12">
    <location>
        <begin position="73"/>
        <end position="153"/>
    </location>
</feature>
<keyword evidence="6" id="KW-0007">Acetylation</keyword>
<evidence type="ECO:0000256" key="1">
    <source>
        <dbReference type="ARBA" id="ARBA00004123"/>
    </source>
</evidence>
<proteinExistence type="inferred from homology"/>
<dbReference type="CDD" id="cd01729">
    <property type="entry name" value="LSm7"/>
    <property type="match status" value="1"/>
</dbReference>
<dbReference type="Proteomes" id="UP000887581">
    <property type="component" value="Unplaced"/>
</dbReference>
<keyword evidence="7" id="KW-0508">mRNA splicing</keyword>
<keyword evidence="8" id="KW-0539">Nucleus</keyword>
<dbReference type="InterPro" id="IPR017132">
    <property type="entry name" value="Lsm7"/>
</dbReference>
<evidence type="ECO:0000256" key="8">
    <source>
        <dbReference type="ARBA" id="ARBA00023242"/>
    </source>
</evidence>
<protein>
    <recommendedName>
        <fullName evidence="11">U6 snRNA-associated Sm-like protein LSm7</fullName>
    </recommendedName>
</protein>
<comment type="similarity">
    <text evidence="2">Belongs to the snRNP Sm proteins family.</text>
</comment>
<keyword evidence="13" id="KW-1185">Reference proteome</keyword>
<evidence type="ECO:0000256" key="11">
    <source>
        <dbReference type="ARBA" id="ARBA00067761"/>
    </source>
</evidence>
<dbReference type="Gene3D" id="2.30.30.100">
    <property type="match status" value="1"/>
</dbReference>
<dbReference type="GO" id="GO:0071004">
    <property type="term" value="C:U2-type prespliceosome"/>
    <property type="evidence" value="ECO:0007669"/>
    <property type="project" value="TreeGrafter"/>
</dbReference>
<dbReference type="PROSITE" id="PS52002">
    <property type="entry name" value="SM"/>
    <property type="match status" value="1"/>
</dbReference>
<evidence type="ECO:0000256" key="6">
    <source>
        <dbReference type="ARBA" id="ARBA00022990"/>
    </source>
</evidence>
<evidence type="ECO:0000256" key="3">
    <source>
        <dbReference type="ARBA" id="ARBA00022664"/>
    </source>
</evidence>
<dbReference type="FunFam" id="2.30.30.100:FF:000025">
    <property type="entry name" value="U6 snRNA-associated Sm-like protein LSm7"/>
    <property type="match status" value="1"/>
</dbReference>
<evidence type="ECO:0000313" key="13">
    <source>
        <dbReference type="Proteomes" id="UP000887581"/>
    </source>
</evidence>
<keyword evidence="3" id="KW-0507">mRNA processing</keyword>
<dbReference type="InterPro" id="IPR010920">
    <property type="entry name" value="LSM_dom_sf"/>
</dbReference>
<dbReference type="InterPro" id="IPR047575">
    <property type="entry name" value="Sm"/>
</dbReference>
<dbReference type="SMART" id="SM00651">
    <property type="entry name" value="Sm"/>
    <property type="match status" value="1"/>
</dbReference>
<evidence type="ECO:0000256" key="4">
    <source>
        <dbReference type="ARBA" id="ARBA00022728"/>
    </source>
</evidence>
<dbReference type="GO" id="GO:0071013">
    <property type="term" value="C:catalytic step 2 spliceosome"/>
    <property type="evidence" value="ECO:0007669"/>
    <property type="project" value="TreeGrafter"/>
</dbReference>
<dbReference type="InterPro" id="IPR044641">
    <property type="entry name" value="Lsm7/SmG-like"/>
</dbReference>
<keyword evidence="9" id="KW-0687">Ribonucleoprotein</keyword>
<sequence length="161" mass="18383">MTASFERTRNEEQSVILFEKVTSLVRSVATVLQFTIYFRLFLACRRLRRIHKSNPKEVIAMPEKEETTRRKKESIVDLSRFIDKKVRVKFQGGREASGILKGYDALINLVLDNAVEYVRDTEDPQKVTEETRQLGLIVARGTAITVVAPNDGIEQIANPFV</sequence>
<evidence type="ECO:0000256" key="5">
    <source>
        <dbReference type="ARBA" id="ARBA00022884"/>
    </source>
</evidence>
<dbReference type="GO" id="GO:0000956">
    <property type="term" value="P:nuclear-transcribed mRNA catabolic process"/>
    <property type="evidence" value="ECO:0007669"/>
    <property type="project" value="InterPro"/>
</dbReference>
<reference evidence="14" key="1">
    <citation type="submission" date="2022-11" db="UniProtKB">
        <authorList>
            <consortium name="WormBaseParasite"/>
        </authorList>
    </citation>
    <scope>IDENTIFICATION</scope>
</reference>
<dbReference type="GO" id="GO:0000398">
    <property type="term" value="P:mRNA splicing, via spliceosome"/>
    <property type="evidence" value="ECO:0007669"/>
    <property type="project" value="InterPro"/>
</dbReference>
<name>A0A915PI49_9BILA</name>
<dbReference type="PANTHER" id="PTHR10553:SF5">
    <property type="entry name" value="U6 SNRNA-ASSOCIATED SM-LIKE PROTEIN LSM7"/>
    <property type="match status" value="1"/>
</dbReference>
<evidence type="ECO:0000256" key="10">
    <source>
        <dbReference type="ARBA" id="ARBA00065431"/>
    </source>
</evidence>
<dbReference type="GO" id="GO:0005737">
    <property type="term" value="C:cytoplasm"/>
    <property type="evidence" value="ECO:0007669"/>
    <property type="project" value="UniProtKB-ARBA"/>
</dbReference>
<dbReference type="AlphaFoldDB" id="A0A915PI49"/>
<organism evidence="13 14">
    <name type="scientific">Setaria digitata</name>
    <dbReference type="NCBI Taxonomy" id="48799"/>
    <lineage>
        <taxon>Eukaryota</taxon>
        <taxon>Metazoa</taxon>
        <taxon>Ecdysozoa</taxon>
        <taxon>Nematoda</taxon>
        <taxon>Chromadorea</taxon>
        <taxon>Rhabditida</taxon>
        <taxon>Spirurina</taxon>
        <taxon>Spiruromorpha</taxon>
        <taxon>Filarioidea</taxon>
        <taxon>Setariidae</taxon>
        <taxon>Setaria</taxon>
    </lineage>
</organism>
<dbReference type="GO" id="GO:0097526">
    <property type="term" value="C:spliceosomal tri-snRNP complex"/>
    <property type="evidence" value="ECO:0007669"/>
    <property type="project" value="TreeGrafter"/>
</dbReference>
<dbReference type="GO" id="GO:0005688">
    <property type="term" value="C:U6 snRNP"/>
    <property type="evidence" value="ECO:0007669"/>
    <property type="project" value="TreeGrafter"/>
</dbReference>
<dbReference type="GO" id="GO:0003723">
    <property type="term" value="F:RNA binding"/>
    <property type="evidence" value="ECO:0007669"/>
    <property type="project" value="UniProtKB-KW"/>
</dbReference>
<evidence type="ECO:0000256" key="7">
    <source>
        <dbReference type="ARBA" id="ARBA00023187"/>
    </source>
</evidence>
<dbReference type="SUPFAM" id="SSF50182">
    <property type="entry name" value="Sm-like ribonucleoproteins"/>
    <property type="match status" value="1"/>
</dbReference>
<dbReference type="PANTHER" id="PTHR10553">
    <property type="entry name" value="SMALL NUCLEAR RIBONUCLEOPROTEIN"/>
    <property type="match status" value="1"/>
</dbReference>